<dbReference type="Gramene" id="TVU24589">
    <property type="protein sequence ID" value="TVU24589"/>
    <property type="gene ID" value="EJB05_27036"/>
</dbReference>
<protein>
    <submittedName>
        <fullName evidence="2">Uncharacterized protein</fullName>
    </submittedName>
</protein>
<evidence type="ECO:0000256" key="1">
    <source>
        <dbReference type="SAM" id="MobiDB-lite"/>
    </source>
</evidence>
<comment type="caution">
    <text evidence="2">The sequence shown here is derived from an EMBL/GenBank/DDBJ whole genome shotgun (WGS) entry which is preliminary data.</text>
</comment>
<keyword evidence="4" id="KW-1185">Reference proteome</keyword>
<sequence length="206" mass="22870">MRSGRSPVLNWPSIRNWTAGELFSSILHLVPCIRAMSWWNNDNNGGVGGSGARGASRELQLQLRLVPSGERIKAYEVTLHRQYRVSSDNRPASSRSVLVVGGCSRCMQYFMVPKRDFPICMNSEHPTLFDPLDRIGTGGVAGDKKRDPHSGTTGVTWEASKDFPQPLVAPSSDNVQEIKLSSDDARDEVKVADTQETKKSEKKRKQ</sequence>
<evidence type="ECO:0000313" key="3">
    <source>
        <dbReference type="EMBL" id="TVU24590.1"/>
    </source>
</evidence>
<proteinExistence type="predicted"/>
<reference evidence="2 4" key="1">
    <citation type="journal article" date="2019" name="Sci. Rep.">
        <title>A high-quality genome of Eragrostis curvula grass provides insights into Poaceae evolution and supports new strategies to enhance forage quality.</title>
        <authorList>
            <person name="Carballo J."/>
            <person name="Santos B.A.C.M."/>
            <person name="Zappacosta D."/>
            <person name="Garbus I."/>
            <person name="Selva J.P."/>
            <person name="Gallo C.A."/>
            <person name="Diaz A."/>
            <person name="Albertini E."/>
            <person name="Caccamo M."/>
            <person name="Echenique V."/>
        </authorList>
    </citation>
    <scope>NUCLEOTIDE SEQUENCE [LARGE SCALE GENOMIC DNA]</scope>
    <source>
        <strain evidence="4">cv. Victoria</strain>
        <tissue evidence="2">Leaf</tissue>
    </source>
</reference>
<dbReference type="EMBL" id="RWGY01000013">
    <property type="protein sequence ID" value="TVU24590.1"/>
    <property type="molecule type" value="Genomic_DNA"/>
</dbReference>
<dbReference type="AlphaFoldDB" id="A0A5J9ULC6"/>
<feature type="region of interest" description="Disordered" evidence="1">
    <location>
        <begin position="139"/>
        <end position="206"/>
    </location>
</feature>
<evidence type="ECO:0000313" key="2">
    <source>
        <dbReference type="EMBL" id="TVU24589.1"/>
    </source>
</evidence>
<feature type="non-terminal residue" evidence="2">
    <location>
        <position position="1"/>
    </location>
</feature>
<accession>A0A5J9ULC6</accession>
<name>A0A5J9ULC6_9POAL</name>
<organism evidence="2 4">
    <name type="scientific">Eragrostis curvula</name>
    <name type="common">weeping love grass</name>
    <dbReference type="NCBI Taxonomy" id="38414"/>
    <lineage>
        <taxon>Eukaryota</taxon>
        <taxon>Viridiplantae</taxon>
        <taxon>Streptophyta</taxon>
        <taxon>Embryophyta</taxon>
        <taxon>Tracheophyta</taxon>
        <taxon>Spermatophyta</taxon>
        <taxon>Magnoliopsida</taxon>
        <taxon>Liliopsida</taxon>
        <taxon>Poales</taxon>
        <taxon>Poaceae</taxon>
        <taxon>PACMAD clade</taxon>
        <taxon>Chloridoideae</taxon>
        <taxon>Eragrostideae</taxon>
        <taxon>Eragrostidinae</taxon>
        <taxon>Eragrostis</taxon>
    </lineage>
</organism>
<evidence type="ECO:0000313" key="4">
    <source>
        <dbReference type="Proteomes" id="UP000324897"/>
    </source>
</evidence>
<feature type="compositionally biased region" description="Basic and acidic residues" evidence="1">
    <location>
        <begin position="180"/>
        <end position="199"/>
    </location>
</feature>
<dbReference type="Gramene" id="TVU24590">
    <property type="protein sequence ID" value="TVU24590"/>
    <property type="gene ID" value="EJB05_27037"/>
</dbReference>
<gene>
    <name evidence="2" type="ORF">EJB05_27036</name>
    <name evidence="3" type="ORF">EJB05_27037</name>
</gene>
<dbReference type="Proteomes" id="UP000324897">
    <property type="component" value="Chromosome 2"/>
</dbReference>
<dbReference type="EMBL" id="RWGY01000013">
    <property type="protein sequence ID" value="TVU24589.1"/>
    <property type="molecule type" value="Genomic_DNA"/>
</dbReference>